<keyword evidence="3" id="KW-1185">Reference proteome</keyword>
<organism evidence="2 3">
    <name type="scientific">Stieleria maiorica</name>
    <dbReference type="NCBI Taxonomy" id="2795974"/>
    <lineage>
        <taxon>Bacteria</taxon>
        <taxon>Pseudomonadati</taxon>
        <taxon>Planctomycetota</taxon>
        <taxon>Planctomycetia</taxon>
        <taxon>Pirellulales</taxon>
        <taxon>Pirellulaceae</taxon>
        <taxon>Stieleria</taxon>
    </lineage>
</organism>
<sequence length="72" mass="7582">MARSSMGGDHGLVLGLGNVSACMDDRLWRSGAIRGDRTGTGPRSRGSGFQAVSRVTFTAGESGQDPPFDRVR</sequence>
<feature type="compositionally biased region" description="Low complexity" evidence="1">
    <location>
        <begin position="39"/>
        <end position="48"/>
    </location>
</feature>
<evidence type="ECO:0000256" key="1">
    <source>
        <dbReference type="SAM" id="MobiDB-lite"/>
    </source>
</evidence>
<name>A0A5B9MRL7_9BACT</name>
<dbReference type="Proteomes" id="UP000321353">
    <property type="component" value="Chromosome"/>
</dbReference>
<dbReference type="EMBL" id="CP036264">
    <property type="protein sequence ID" value="QEG02446.1"/>
    <property type="molecule type" value="Genomic_DNA"/>
</dbReference>
<gene>
    <name evidence="2" type="ORF">Mal15_65670</name>
</gene>
<dbReference type="AlphaFoldDB" id="A0A5B9MRL7"/>
<evidence type="ECO:0000313" key="2">
    <source>
        <dbReference type="EMBL" id="QEG02446.1"/>
    </source>
</evidence>
<protein>
    <submittedName>
        <fullName evidence="2">Uncharacterized protein</fullName>
    </submittedName>
</protein>
<evidence type="ECO:0000313" key="3">
    <source>
        <dbReference type="Proteomes" id="UP000321353"/>
    </source>
</evidence>
<accession>A0A5B9MRL7</accession>
<proteinExistence type="predicted"/>
<reference evidence="2 3" key="1">
    <citation type="submission" date="2019-02" db="EMBL/GenBank/DDBJ databases">
        <title>Planctomycetal bacteria perform biofilm scaping via a novel small molecule.</title>
        <authorList>
            <person name="Jeske O."/>
            <person name="Boedeker C."/>
            <person name="Wiegand S."/>
            <person name="Breitling P."/>
            <person name="Kallscheuer N."/>
            <person name="Jogler M."/>
            <person name="Rohde M."/>
            <person name="Petersen J."/>
            <person name="Medema M.H."/>
            <person name="Surup F."/>
            <person name="Jogler C."/>
        </authorList>
    </citation>
    <scope>NUCLEOTIDE SEQUENCE [LARGE SCALE GENOMIC DNA]</scope>
    <source>
        <strain evidence="2 3">Mal15</strain>
    </source>
</reference>
<feature type="region of interest" description="Disordered" evidence="1">
    <location>
        <begin position="32"/>
        <end position="72"/>
    </location>
</feature>
<dbReference type="KEGG" id="smam:Mal15_65670"/>